<dbReference type="GO" id="GO:0030288">
    <property type="term" value="C:outer membrane-bounded periplasmic space"/>
    <property type="evidence" value="ECO:0007669"/>
    <property type="project" value="TreeGrafter"/>
</dbReference>
<dbReference type="Gene3D" id="3.40.50.2300">
    <property type="match status" value="2"/>
</dbReference>
<dbReference type="PANTHER" id="PTHR30036:SF1">
    <property type="entry name" value="D-XYLOSE-BINDING PERIPLASMIC PROTEIN"/>
    <property type="match status" value="1"/>
</dbReference>
<dbReference type="PANTHER" id="PTHR30036">
    <property type="entry name" value="D-XYLOSE-BINDING PERIPLASMIC PROTEIN"/>
    <property type="match status" value="1"/>
</dbReference>
<organism evidence="4 5">
    <name type="scientific">Acrocarpospora phusangensis</name>
    <dbReference type="NCBI Taxonomy" id="1070424"/>
    <lineage>
        <taxon>Bacteria</taxon>
        <taxon>Bacillati</taxon>
        <taxon>Actinomycetota</taxon>
        <taxon>Actinomycetes</taxon>
        <taxon>Streptosporangiales</taxon>
        <taxon>Streptosporangiaceae</taxon>
        <taxon>Acrocarpospora</taxon>
    </lineage>
</organism>
<dbReference type="GO" id="GO:0030246">
    <property type="term" value="F:carbohydrate binding"/>
    <property type="evidence" value="ECO:0007669"/>
    <property type="project" value="TreeGrafter"/>
</dbReference>
<dbReference type="EMBL" id="BOOA01000018">
    <property type="protein sequence ID" value="GIH24381.1"/>
    <property type="molecule type" value="Genomic_DNA"/>
</dbReference>
<reference evidence="4" key="1">
    <citation type="submission" date="2021-01" db="EMBL/GenBank/DDBJ databases">
        <title>Whole genome shotgun sequence of Acrocarpospora phusangensis NBRC 108782.</title>
        <authorList>
            <person name="Komaki H."/>
            <person name="Tamura T."/>
        </authorList>
    </citation>
    <scope>NUCLEOTIDE SEQUENCE</scope>
    <source>
        <strain evidence="4">NBRC 108782</strain>
    </source>
</reference>
<comment type="subcellular location">
    <subcellularLocation>
        <location evidence="1">Cell envelope</location>
    </subcellularLocation>
</comment>
<keyword evidence="2" id="KW-0732">Signal</keyword>
<dbReference type="Proteomes" id="UP000640052">
    <property type="component" value="Unassembled WGS sequence"/>
</dbReference>
<accession>A0A919QAC6</accession>
<keyword evidence="5" id="KW-1185">Reference proteome</keyword>
<dbReference type="InterPro" id="IPR050555">
    <property type="entry name" value="Bact_Solute-Bind_Prot2"/>
</dbReference>
<feature type="domain" description="Periplasmic binding protein" evidence="3">
    <location>
        <begin position="56"/>
        <end position="317"/>
    </location>
</feature>
<dbReference type="AlphaFoldDB" id="A0A919QAC6"/>
<dbReference type="InterPro" id="IPR025997">
    <property type="entry name" value="SBP_2_dom"/>
</dbReference>
<protein>
    <submittedName>
        <fullName evidence="4">Solute-binding protein</fullName>
    </submittedName>
</protein>
<dbReference type="Pfam" id="PF13407">
    <property type="entry name" value="Peripla_BP_4"/>
    <property type="match status" value="1"/>
</dbReference>
<evidence type="ECO:0000256" key="2">
    <source>
        <dbReference type="ARBA" id="ARBA00022729"/>
    </source>
</evidence>
<dbReference type="SUPFAM" id="SSF53822">
    <property type="entry name" value="Periplasmic binding protein-like I"/>
    <property type="match status" value="1"/>
</dbReference>
<sequence>MLPFEGIDVKLWRRVTVAFLIATVTGCATEPRDSAGGYDVIRKSTPPPVVEDGFKIGLLLPESGTARYEKFDRPYVSKYVKELCPACTLLYANAQQDPARQRQQIDAMLAQGVQVLILDAVDAKAVAPSVEKAAGKGVKIVAYDRLAEGPIHAYSSIDNIEVGKMQGQALIDALKMGGNPARGPIVMVNGPPADPNAGEFKKGAHQVLDSRVVIGKEFDIPDWSAEQARIQALAAFTALGAGNVIGVYSANDGMAGGIAKAMRSAGIPKGTPLTGQDADLAAIQRILLGTQTMTIYKPIEPEAESAVRMAIDLASGRTPTAPSTVRNTTVHAIPAMITAPMVVTRDNIKDTVVRDGFWTVREICAPKEVRPACKSTGLT</sequence>
<dbReference type="InterPro" id="IPR028082">
    <property type="entry name" value="Peripla_BP_I"/>
</dbReference>
<evidence type="ECO:0000256" key="1">
    <source>
        <dbReference type="ARBA" id="ARBA00004196"/>
    </source>
</evidence>
<gene>
    <name evidence="4" type="ORF">Aph01nite_26910</name>
</gene>
<evidence type="ECO:0000313" key="4">
    <source>
        <dbReference type="EMBL" id="GIH24381.1"/>
    </source>
</evidence>
<name>A0A919QAC6_9ACTN</name>
<comment type="caution">
    <text evidence="4">The sequence shown here is derived from an EMBL/GenBank/DDBJ whole genome shotgun (WGS) entry which is preliminary data.</text>
</comment>
<evidence type="ECO:0000259" key="3">
    <source>
        <dbReference type="Pfam" id="PF13407"/>
    </source>
</evidence>
<proteinExistence type="predicted"/>
<evidence type="ECO:0000313" key="5">
    <source>
        <dbReference type="Proteomes" id="UP000640052"/>
    </source>
</evidence>